<comment type="caution">
    <text evidence="2">The sequence shown here is derived from an EMBL/GenBank/DDBJ whole genome shotgun (WGS) entry which is preliminary data.</text>
</comment>
<feature type="chain" id="PRO_5016337538" evidence="1">
    <location>
        <begin position="19"/>
        <end position="170"/>
    </location>
</feature>
<keyword evidence="1" id="KW-0732">Signal</keyword>
<dbReference type="Proteomes" id="UP000245678">
    <property type="component" value="Unassembled WGS sequence"/>
</dbReference>
<evidence type="ECO:0000313" key="3">
    <source>
        <dbReference type="Proteomes" id="UP000245678"/>
    </source>
</evidence>
<keyword evidence="3" id="KW-1185">Reference proteome</keyword>
<evidence type="ECO:0000256" key="1">
    <source>
        <dbReference type="SAM" id="SignalP"/>
    </source>
</evidence>
<name>A0A316GSG8_9SPHI</name>
<feature type="signal peptide" evidence="1">
    <location>
        <begin position="1"/>
        <end position="18"/>
    </location>
</feature>
<dbReference type="AlphaFoldDB" id="A0A316GSG8"/>
<accession>A0A316GSG8</accession>
<evidence type="ECO:0000313" key="2">
    <source>
        <dbReference type="EMBL" id="PWK64894.1"/>
    </source>
</evidence>
<dbReference type="EMBL" id="QGHA01000025">
    <property type="protein sequence ID" value="PWK64894.1"/>
    <property type="molecule type" value="Genomic_DNA"/>
</dbReference>
<proteinExistence type="predicted"/>
<sequence>MRNLFFLLLMLGFTSAFGQVRRKDTTAMPGLDGTSGVLLGPKEIFDSEFKLLNLIRHCEELKCIKSQVADLGKKTLKYLDSADITLRDGRMSVKIYAQNNEYLSKNTYDFSPRDRGPFLFNINTQRALKKVILPISIFNARKFKNEMTFKDNVQGYKKPTARIIFKQLID</sequence>
<gene>
    <name evidence="2" type="ORF">LX99_05058</name>
</gene>
<organism evidence="2 3">
    <name type="scientific">Mucilaginibacter oryzae</name>
    <dbReference type="NCBI Taxonomy" id="468058"/>
    <lineage>
        <taxon>Bacteria</taxon>
        <taxon>Pseudomonadati</taxon>
        <taxon>Bacteroidota</taxon>
        <taxon>Sphingobacteriia</taxon>
        <taxon>Sphingobacteriales</taxon>
        <taxon>Sphingobacteriaceae</taxon>
        <taxon>Mucilaginibacter</taxon>
    </lineage>
</organism>
<reference evidence="2 3" key="1">
    <citation type="submission" date="2018-05" db="EMBL/GenBank/DDBJ databases">
        <title>Genomic Encyclopedia of Archaeal and Bacterial Type Strains, Phase II (KMG-II): from individual species to whole genera.</title>
        <authorList>
            <person name="Goeker M."/>
        </authorList>
    </citation>
    <scope>NUCLEOTIDE SEQUENCE [LARGE SCALE GENOMIC DNA]</scope>
    <source>
        <strain evidence="2 3">DSM 19975</strain>
    </source>
</reference>
<dbReference type="RefSeq" id="WP_109611035.1">
    <property type="nucleotide sequence ID" value="NZ_QGHA01000025.1"/>
</dbReference>
<protein>
    <submittedName>
        <fullName evidence="2">Uncharacterized protein</fullName>
    </submittedName>
</protein>